<dbReference type="GO" id="GO:0003924">
    <property type="term" value="F:GTPase activity"/>
    <property type="evidence" value="ECO:0007669"/>
    <property type="project" value="InterPro"/>
</dbReference>
<accession>A0A1J4L294</accession>
<name>A0A1J4L294_9EUKA</name>
<gene>
    <name evidence="2" type="ORF">TRFO_13493</name>
</gene>
<evidence type="ECO:0000259" key="1">
    <source>
        <dbReference type="Pfam" id="PF02263"/>
    </source>
</evidence>
<evidence type="ECO:0000313" key="2">
    <source>
        <dbReference type="EMBL" id="OHT16013.1"/>
    </source>
</evidence>
<reference evidence="2" key="1">
    <citation type="submission" date="2016-10" db="EMBL/GenBank/DDBJ databases">
        <authorList>
            <person name="Benchimol M."/>
            <person name="Almeida L.G."/>
            <person name="Vasconcelos A.T."/>
            <person name="Perreira-Neves A."/>
            <person name="Rosa I.A."/>
            <person name="Tasca T."/>
            <person name="Bogo M.R."/>
            <person name="de Souza W."/>
        </authorList>
    </citation>
    <scope>NUCLEOTIDE SEQUENCE [LARGE SCALE GENOMIC DNA]</scope>
    <source>
        <strain evidence="2">K</strain>
    </source>
</reference>
<feature type="domain" description="Guanylate-binding protein N-terminal" evidence="1">
    <location>
        <begin position="32"/>
        <end position="88"/>
    </location>
</feature>
<keyword evidence="3" id="KW-1185">Reference proteome</keyword>
<dbReference type="OrthoDB" id="10672049at2759"/>
<dbReference type="SUPFAM" id="SSF52540">
    <property type="entry name" value="P-loop containing nucleoside triphosphate hydrolases"/>
    <property type="match status" value="1"/>
</dbReference>
<dbReference type="RefSeq" id="XP_068369149.1">
    <property type="nucleotide sequence ID" value="XM_068497285.1"/>
</dbReference>
<dbReference type="EMBL" id="MLAK01000156">
    <property type="protein sequence ID" value="OHT16013.1"/>
    <property type="molecule type" value="Genomic_DNA"/>
</dbReference>
<protein>
    <recommendedName>
        <fullName evidence="1">Guanylate-binding protein N-terminal domain-containing protein</fullName>
    </recommendedName>
</protein>
<comment type="caution">
    <text evidence="2">The sequence shown here is derived from an EMBL/GenBank/DDBJ whole genome shotgun (WGS) entry which is preliminary data.</text>
</comment>
<organism evidence="2 3">
    <name type="scientific">Tritrichomonas foetus</name>
    <dbReference type="NCBI Taxonomy" id="1144522"/>
    <lineage>
        <taxon>Eukaryota</taxon>
        <taxon>Metamonada</taxon>
        <taxon>Parabasalia</taxon>
        <taxon>Tritrichomonadida</taxon>
        <taxon>Tritrichomonadidae</taxon>
        <taxon>Tritrichomonas</taxon>
    </lineage>
</organism>
<dbReference type="InterPro" id="IPR015894">
    <property type="entry name" value="Guanylate-bd_N"/>
</dbReference>
<dbReference type="VEuPathDB" id="TrichDB:TRFO_13493"/>
<dbReference type="GeneID" id="94831989"/>
<evidence type="ECO:0000313" key="3">
    <source>
        <dbReference type="Proteomes" id="UP000179807"/>
    </source>
</evidence>
<dbReference type="Gene3D" id="3.40.50.300">
    <property type="entry name" value="P-loop containing nucleotide triphosphate hydrolases"/>
    <property type="match status" value="1"/>
</dbReference>
<dbReference type="Proteomes" id="UP000179807">
    <property type="component" value="Unassembled WGS sequence"/>
</dbReference>
<dbReference type="Pfam" id="PF02263">
    <property type="entry name" value="GBP"/>
    <property type="match status" value="1"/>
</dbReference>
<sequence>MTSYDEFMFEGKNTINSDPVLVAKVENNQKIVYKESLKKKLKTKNPIILVSILGKFQQGKSSTLKFLTRNRAHTVGTGTRSTTEGIYIDGPYKIDYLLEGFKLQKSVDLGSLAPDVFFLDIEGYDSDKTEELYQQLCVPFIGISSINMILMNVNEGRNSLRFAKDTLLLSQLSVDTKDSINNTKLMMIIRNITPQNIPNGTFDIIDRDNLNQTSLYLYNQMECSILKDSGIDFTISPLALFDIPERFEATFTYFAEDLIRNIESAAQSILIRDYQATMAHFDLITAELNNESFANLVSKSIEEQNQSTLNRFVTRSFNDSCTIMKKTVDDKLDEFRKKEKIPTDEFNNLLECAKGKAIDNFKGSLFIGLHTMDTSIQAMKQIELETNNYVNEMERKLFCEMSPSILYNATNNANTSCNCLINNEKNALVDINYFCQNNNKQKEIIQNIFTKIKDRFYKEVQNSLGKNISQIQNKLDQQLNTLQEIVTNDIENQYKLAYSHFCTVDRTFTETDDPKNNNFYLITECTTVRDPFGNIISSSSKEISRKIKPNNIIIHNIYDDSICSIA</sequence>
<dbReference type="GO" id="GO:0005525">
    <property type="term" value="F:GTP binding"/>
    <property type="evidence" value="ECO:0007669"/>
    <property type="project" value="InterPro"/>
</dbReference>
<dbReference type="AlphaFoldDB" id="A0A1J4L294"/>
<proteinExistence type="predicted"/>
<dbReference type="InterPro" id="IPR027417">
    <property type="entry name" value="P-loop_NTPase"/>
</dbReference>